<keyword evidence="1" id="KW-0472">Membrane</keyword>
<evidence type="ECO:0000256" key="1">
    <source>
        <dbReference type="SAM" id="Phobius"/>
    </source>
</evidence>
<gene>
    <name evidence="2" type="ORF">EWB00_008074</name>
</gene>
<keyword evidence="1" id="KW-0812">Transmembrane</keyword>
<keyword evidence="1" id="KW-1133">Transmembrane helix</keyword>
<dbReference type="Proteomes" id="UP000311919">
    <property type="component" value="Unassembled WGS sequence"/>
</dbReference>
<evidence type="ECO:0000313" key="3">
    <source>
        <dbReference type="Proteomes" id="UP000311919"/>
    </source>
</evidence>
<name>A0A4Z2CRP5_SCHJA</name>
<dbReference type="OrthoDB" id="6283573at2759"/>
<dbReference type="AlphaFoldDB" id="A0A4Z2CRP5"/>
<proteinExistence type="predicted"/>
<organism evidence="2 3">
    <name type="scientific">Schistosoma japonicum</name>
    <name type="common">Blood fluke</name>
    <dbReference type="NCBI Taxonomy" id="6182"/>
    <lineage>
        <taxon>Eukaryota</taxon>
        <taxon>Metazoa</taxon>
        <taxon>Spiralia</taxon>
        <taxon>Lophotrochozoa</taxon>
        <taxon>Platyhelminthes</taxon>
        <taxon>Trematoda</taxon>
        <taxon>Digenea</taxon>
        <taxon>Strigeidida</taxon>
        <taxon>Schistosomatoidea</taxon>
        <taxon>Schistosomatidae</taxon>
        <taxon>Schistosoma</taxon>
    </lineage>
</organism>
<accession>A0A4Z2CRP5</accession>
<dbReference type="EMBL" id="SKCS01000445">
    <property type="protein sequence ID" value="TNN06923.1"/>
    <property type="molecule type" value="Genomic_DNA"/>
</dbReference>
<evidence type="ECO:0000313" key="2">
    <source>
        <dbReference type="EMBL" id="TNN06923.1"/>
    </source>
</evidence>
<protein>
    <submittedName>
        <fullName evidence="2">Uncharacterized protein</fullName>
    </submittedName>
</protein>
<feature type="transmembrane region" description="Helical" evidence="1">
    <location>
        <begin position="7"/>
        <end position="25"/>
    </location>
</feature>
<reference evidence="2 3" key="1">
    <citation type="submission" date="2019-03" db="EMBL/GenBank/DDBJ databases">
        <title>An improved genome assembly of the fluke Schistosoma japonicum.</title>
        <authorList>
            <person name="Hu W."/>
            <person name="Luo F."/>
            <person name="Yin M."/>
            <person name="Mo X."/>
            <person name="Sun C."/>
            <person name="Wu Q."/>
            <person name="Zhu B."/>
            <person name="Xiang M."/>
            <person name="Wang J."/>
            <person name="Wang Y."/>
            <person name="Zhang T."/>
            <person name="Xu B."/>
            <person name="Zheng H."/>
            <person name="Feng Z."/>
        </authorList>
    </citation>
    <scope>NUCLEOTIDE SEQUENCE [LARGE SCALE GENOMIC DNA]</scope>
    <source>
        <strain evidence="2">HuSjv2</strain>
        <tissue evidence="2">Worms</tissue>
    </source>
</reference>
<sequence>MGSYQRIYHYICCLFMTMLCITYRFCYVIEMNPYGNLMYPSLSTSTSESSSKTASFPTDNFDKLDNLNPYYHYQYNNYDYYNHPKMSKRADLRDLSIHSDMAFIRKLFDQKNHELLRLG</sequence>
<keyword evidence="3" id="KW-1185">Reference proteome</keyword>
<comment type="caution">
    <text evidence="2">The sequence shown here is derived from an EMBL/GenBank/DDBJ whole genome shotgun (WGS) entry which is preliminary data.</text>
</comment>